<protein>
    <submittedName>
        <fullName evidence="1">Bm11579</fullName>
    </submittedName>
</protein>
<dbReference type="AlphaFoldDB" id="A0A1I9GD84"/>
<dbReference type="EMBL" id="LN858856">
    <property type="protein sequence ID" value="CRZ26206.1"/>
    <property type="molecule type" value="Genomic_DNA"/>
</dbReference>
<sequence>MLWTAVGQRGPGRLSRPPSKRHICKGKLELCSTGSHESGKEVPKDGYSMWSPRLGTSANVLWSLVWQSLATTLASGLAEFGCCSGL</sequence>
<organism evidence="1">
    <name type="scientific">Brugia malayi</name>
    <name type="common">Filarial nematode worm</name>
    <dbReference type="NCBI Taxonomy" id="6279"/>
    <lineage>
        <taxon>Eukaryota</taxon>
        <taxon>Metazoa</taxon>
        <taxon>Ecdysozoa</taxon>
        <taxon>Nematoda</taxon>
        <taxon>Chromadorea</taxon>
        <taxon>Rhabditida</taxon>
        <taxon>Spirurina</taxon>
        <taxon>Spiruromorpha</taxon>
        <taxon>Filarioidea</taxon>
        <taxon>Onchocercidae</taxon>
        <taxon>Brugia</taxon>
    </lineage>
</organism>
<name>A0A1I9GD84_BRUMA</name>
<reference evidence="1" key="1">
    <citation type="journal article" date="2007" name="Science">
        <title>Draft genome of the filarial nematode parasite Brugia malayi.</title>
        <authorList>
            <person name="Ghedin E."/>
            <person name="Wang S."/>
            <person name="Spiro D."/>
            <person name="Caler E."/>
            <person name="Zhao Q."/>
            <person name="Crabtree J."/>
            <person name="Allen J.E."/>
            <person name="Delcher A.L."/>
            <person name="Guiliano D.B."/>
            <person name="Miranda-Saavedra D."/>
            <person name="Angiuoli S.V."/>
            <person name="Creasy T."/>
            <person name="Amedeo P."/>
            <person name="Haas B."/>
            <person name="El-Sayed N.M."/>
            <person name="Wortman J.R."/>
            <person name="Feldblyum T."/>
            <person name="Tallon L."/>
            <person name="Schatz M."/>
            <person name="Shumway M."/>
            <person name="Koo H."/>
            <person name="Salzberg S.L."/>
            <person name="Schobel S."/>
            <person name="Pertea M."/>
            <person name="Pop M."/>
            <person name="White O."/>
            <person name="Barton G.J."/>
            <person name="Carlow C.K."/>
            <person name="Crawford M.J."/>
            <person name="Daub J."/>
            <person name="Dimmic M.W."/>
            <person name="Estes C.F."/>
            <person name="Foster J.M."/>
            <person name="Ganatra M."/>
            <person name="Gregory W.F."/>
            <person name="Johnson N.M."/>
            <person name="Jin J."/>
            <person name="Komuniecki R."/>
            <person name="Korf I."/>
            <person name="Kumar S."/>
            <person name="Laney S."/>
            <person name="Li B.W."/>
            <person name="Li W."/>
            <person name="Lindblom T.H."/>
            <person name="Lustigman S."/>
            <person name="Ma D."/>
            <person name="Maina C.V."/>
            <person name="Martin D.M."/>
            <person name="McCarter J.P."/>
            <person name="McReynolds L."/>
            <person name="Mitreva M."/>
            <person name="Nutman T.B."/>
            <person name="Parkinson J."/>
            <person name="Peregrin-Alvarez J.M."/>
            <person name="Poole C."/>
            <person name="Ren Q."/>
            <person name="Saunders L."/>
            <person name="Sluder A.E."/>
            <person name="Smith K."/>
            <person name="Stanke M."/>
            <person name="Unnasch T.R."/>
            <person name="Ware J."/>
            <person name="Wei A.D."/>
            <person name="Weil G."/>
            <person name="Williams D.J."/>
            <person name="Zhang Y."/>
            <person name="Williams S.A."/>
            <person name="Fraser-Liggett C."/>
            <person name="Slatko B."/>
            <person name="Blaxter M.L."/>
            <person name="Scott A.L."/>
        </authorList>
    </citation>
    <scope>NUCLEOTIDE SEQUENCE</scope>
    <source>
        <strain evidence="1">FR3</strain>
    </source>
</reference>
<reference evidence="1" key="2">
    <citation type="submission" date="2012-12" db="EMBL/GenBank/DDBJ databases">
        <authorList>
            <consortium name="WormBase Consortium"/>
            <person name="Ghedin E."/>
            <person name="Paulini M."/>
        </authorList>
    </citation>
    <scope>NUCLEOTIDE SEQUENCE</scope>
    <source>
        <strain evidence="1">FR3</strain>
    </source>
</reference>
<proteinExistence type="predicted"/>
<gene>
    <name evidence="1" type="primary">Bm11579</name>
    <name evidence="1" type="ORF">BM_Bm11579</name>
</gene>
<evidence type="ECO:0000313" key="1">
    <source>
        <dbReference type="EMBL" id="CRZ26206.1"/>
    </source>
</evidence>
<accession>A0A1I9GD84</accession>